<dbReference type="RefSeq" id="WP_168908344.1">
    <property type="nucleotide sequence ID" value="NZ_CP051428.1"/>
</dbReference>
<gene>
    <name evidence="3" type="ORF">HGI30_15265</name>
</gene>
<comment type="subcellular location">
    <subcellularLocation>
        <location evidence="1">Virion</location>
    </subcellularLocation>
</comment>
<dbReference type="EMBL" id="CP051428">
    <property type="protein sequence ID" value="QJC52792.1"/>
    <property type="molecule type" value="Genomic_DNA"/>
</dbReference>
<dbReference type="InterPro" id="IPR054612">
    <property type="entry name" value="Phage_capsid-like_C"/>
</dbReference>
<dbReference type="SUPFAM" id="SSF56563">
    <property type="entry name" value="Major capsid protein gp5"/>
    <property type="match status" value="1"/>
</dbReference>
<dbReference type="InterPro" id="IPR024455">
    <property type="entry name" value="Phage_capsid"/>
</dbReference>
<dbReference type="Gene3D" id="3.30.2400.10">
    <property type="entry name" value="Major capsid protein gp5"/>
    <property type="match status" value="1"/>
</dbReference>
<sequence length="475" mass="50603">MKNQSKFRFPLNLQTFAEGAVESLAELLQARASVHDQQQAIVNKAKTEGRNLTDEEEAEYDRLDASFDDYSAKIEAAQKQEGRENKMAARTAVLNQTSGQPFRPAAVAGAPVQAKRLDNGGFQNLGEIIHAVRFGDSTGRLQNLPVGQGEGGGYGVPEAFRDQIMPKFQNQWSMGVDSEGGYAVPDQFIPDVLQIGASPSVVRPRATVIPAGDPPDSKVTMPALNQGTNGVYGGVQVQWIGEGADKPDTNASLAEVSLQPNEVAATTIVTDKLLRNWKAADSFIRGLLTKAMTAAEDIAFLTGNGTGKPTGVLGAAGGLVVKRATANKIQFIDILQMLASLLPESTSNSVFVANQSAMVMIASLKDDAGNSIFIRGDATRGLPSTLFGIPIVFTGKTPALGAKGDLMLVDLSYYLIKDGSGPFIAASEHVMFKQNKTVIKVFWNVDGKPWVVAPLTLENGVTKVSPYVILDIPAV</sequence>
<proteinExistence type="predicted"/>
<dbReference type="AlphaFoldDB" id="A0A6H2GZG5"/>
<reference evidence="3 4" key="1">
    <citation type="submission" date="2020-04" db="EMBL/GenBank/DDBJ databases">
        <title>Novel Paenibacillus strain UniB2 isolated from commercial digestive syrup.</title>
        <authorList>
            <person name="Thorat V."/>
            <person name="Kirdat K."/>
            <person name="Tiwarekar B."/>
            <person name="Yadav A."/>
        </authorList>
    </citation>
    <scope>NUCLEOTIDE SEQUENCE [LARGE SCALE GENOMIC DNA]</scope>
    <source>
        <strain evidence="3 4">UniB2</strain>
    </source>
</reference>
<dbReference type="Proteomes" id="UP000502136">
    <property type="component" value="Chromosome"/>
</dbReference>
<evidence type="ECO:0000313" key="4">
    <source>
        <dbReference type="Proteomes" id="UP000502136"/>
    </source>
</evidence>
<name>A0A6H2GZG5_9BACL</name>
<dbReference type="KEGG" id="palr:HGI30_15265"/>
<dbReference type="Gene3D" id="3.30.2320.10">
    <property type="entry name" value="hypothetical protein PF0899 domain"/>
    <property type="match status" value="1"/>
</dbReference>
<dbReference type="NCBIfam" id="TIGR01554">
    <property type="entry name" value="major_cap_HK97"/>
    <property type="match status" value="2"/>
</dbReference>
<accession>A0A6H2GZG5</accession>
<keyword evidence="4" id="KW-1185">Reference proteome</keyword>
<dbReference type="Pfam" id="PF05065">
    <property type="entry name" value="Phage_capsid"/>
    <property type="match status" value="1"/>
</dbReference>
<protein>
    <submittedName>
        <fullName evidence="3">Phage major capsid protein</fullName>
    </submittedName>
</protein>
<evidence type="ECO:0000256" key="1">
    <source>
        <dbReference type="ARBA" id="ARBA00004328"/>
    </source>
</evidence>
<feature type="domain" description="Phage capsid-like C-terminal" evidence="2">
    <location>
        <begin position="180"/>
        <end position="452"/>
    </location>
</feature>
<organism evidence="3 4">
    <name type="scientific">Paenibacillus albicereus</name>
    <dbReference type="NCBI Taxonomy" id="2726185"/>
    <lineage>
        <taxon>Bacteria</taxon>
        <taxon>Bacillati</taxon>
        <taxon>Bacillota</taxon>
        <taxon>Bacilli</taxon>
        <taxon>Bacillales</taxon>
        <taxon>Paenibacillaceae</taxon>
        <taxon>Paenibacillus</taxon>
    </lineage>
</organism>
<evidence type="ECO:0000313" key="3">
    <source>
        <dbReference type="EMBL" id="QJC52792.1"/>
    </source>
</evidence>
<evidence type="ECO:0000259" key="2">
    <source>
        <dbReference type="Pfam" id="PF05065"/>
    </source>
</evidence>